<dbReference type="AlphaFoldDB" id="A0A815H222"/>
<name>A0A815H222_9BILA</name>
<accession>A0A815H222</accession>
<dbReference type="Proteomes" id="UP000663855">
    <property type="component" value="Unassembled WGS sequence"/>
</dbReference>
<comment type="caution">
    <text evidence="3">The sequence shown here is derived from an EMBL/GenBank/DDBJ whole genome shotgun (WGS) entry which is preliminary data.</text>
</comment>
<proteinExistence type="predicted"/>
<evidence type="ECO:0000313" key="3">
    <source>
        <dbReference type="EMBL" id="CAF1346423.1"/>
    </source>
</evidence>
<evidence type="ECO:0000256" key="1">
    <source>
        <dbReference type="SAM" id="MobiDB-lite"/>
    </source>
</evidence>
<reference evidence="3" key="1">
    <citation type="submission" date="2021-02" db="EMBL/GenBank/DDBJ databases">
        <authorList>
            <person name="Nowell W R."/>
        </authorList>
    </citation>
    <scope>NUCLEOTIDE SEQUENCE</scope>
</reference>
<protein>
    <submittedName>
        <fullName evidence="3">Uncharacterized protein</fullName>
    </submittedName>
</protein>
<feature type="signal peptide" evidence="2">
    <location>
        <begin position="1"/>
        <end position="19"/>
    </location>
</feature>
<feature type="region of interest" description="Disordered" evidence="1">
    <location>
        <begin position="45"/>
        <end position="74"/>
    </location>
</feature>
<evidence type="ECO:0000313" key="4">
    <source>
        <dbReference type="Proteomes" id="UP000663855"/>
    </source>
</evidence>
<dbReference type="EMBL" id="CAJNOV010008980">
    <property type="protein sequence ID" value="CAF1346423.1"/>
    <property type="molecule type" value="Genomic_DNA"/>
</dbReference>
<organism evidence="3 4">
    <name type="scientific">Rotaria magnacalcarata</name>
    <dbReference type="NCBI Taxonomy" id="392030"/>
    <lineage>
        <taxon>Eukaryota</taxon>
        <taxon>Metazoa</taxon>
        <taxon>Spiralia</taxon>
        <taxon>Gnathifera</taxon>
        <taxon>Rotifera</taxon>
        <taxon>Eurotatoria</taxon>
        <taxon>Bdelloidea</taxon>
        <taxon>Philodinida</taxon>
        <taxon>Philodinidae</taxon>
        <taxon>Rotaria</taxon>
    </lineage>
</organism>
<feature type="chain" id="PRO_5032439123" evidence="2">
    <location>
        <begin position="20"/>
        <end position="144"/>
    </location>
</feature>
<evidence type="ECO:0000256" key="2">
    <source>
        <dbReference type="SAM" id="SignalP"/>
    </source>
</evidence>
<sequence>MRYYLIFIVFNIFYLSINAQSEDSSTVYTIAQNVTEEKTTFATTTEYNTATGQSTEQKTNDQATTGQSTEQKTNDQASMYTILDQITSISNISSTTTVSNKPHLFSYAEPPLHPLGYCVHSYLRCSKIRRCCKGPCDVNSMRCP</sequence>
<keyword evidence="2" id="KW-0732">Signal</keyword>
<feature type="compositionally biased region" description="Polar residues" evidence="1">
    <location>
        <begin position="52"/>
        <end position="74"/>
    </location>
</feature>
<gene>
    <name evidence="3" type="ORF">CJN711_LOCUS19195</name>
</gene>